<evidence type="ECO:0000313" key="18">
    <source>
        <dbReference type="Proteomes" id="UP000248168"/>
    </source>
</evidence>
<dbReference type="Pfam" id="PF01584">
    <property type="entry name" value="CheW"/>
    <property type="match status" value="1"/>
</dbReference>
<feature type="region of interest" description="Disordered" evidence="13">
    <location>
        <begin position="292"/>
        <end position="312"/>
    </location>
</feature>
<dbReference type="Gene3D" id="1.20.120.160">
    <property type="entry name" value="HPT domain"/>
    <property type="match status" value="1"/>
</dbReference>
<dbReference type="SMART" id="SM00073">
    <property type="entry name" value="HPT"/>
    <property type="match status" value="1"/>
</dbReference>
<evidence type="ECO:0000259" key="15">
    <source>
        <dbReference type="PROSITE" id="PS50851"/>
    </source>
</evidence>
<evidence type="ECO:0000259" key="16">
    <source>
        <dbReference type="PROSITE" id="PS50894"/>
    </source>
</evidence>
<dbReference type="CDD" id="cd00088">
    <property type="entry name" value="HPT"/>
    <property type="match status" value="1"/>
</dbReference>
<proteinExistence type="predicted"/>
<dbReference type="SUPFAM" id="SSF50341">
    <property type="entry name" value="CheW-like"/>
    <property type="match status" value="1"/>
</dbReference>
<feature type="domain" description="Histidine kinase" evidence="14">
    <location>
        <begin position="386"/>
        <end position="593"/>
    </location>
</feature>
<dbReference type="Pfam" id="PF01627">
    <property type="entry name" value="Hpt"/>
    <property type="match status" value="1"/>
</dbReference>
<dbReference type="InterPro" id="IPR036097">
    <property type="entry name" value="HisK_dim/P_sf"/>
</dbReference>
<dbReference type="InterPro" id="IPR051315">
    <property type="entry name" value="Bact_Chemotaxis_CheA"/>
</dbReference>
<feature type="domain" description="CheW-like" evidence="15">
    <location>
        <begin position="595"/>
        <end position="727"/>
    </location>
</feature>
<dbReference type="FunFam" id="3.30.565.10:FF:000016">
    <property type="entry name" value="Chemotaxis protein CheA, putative"/>
    <property type="match status" value="1"/>
</dbReference>
<dbReference type="InterPro" id="IPR003594">
    <property type="entry name" value="HATPase_dom"/>
</dbReference>
<evidence type="ECO:0000256" key="12">
    <source>
        <dbReference type="PROSITE-ProRule" id="PRU00110"/>
    </source>
</evidence>
<keyword evidence="5 12" id="KW-0597">Phosphoprotein</keyword>
<evidence type="ECO:0000256" key="5">
    <source>
        <dbReference type="ARBA" id="ARBA00022553"/>
    </source>
</evidence>
<evidence type="ECO:0000256" key="11">
    <source>
        <dbReference type="ARBA" id="ARBA00035100"/>
    </source>
</evidence>
<dbReference type="PROSITE" id="PS50851">
    <property type="entry name" value="CHEW"/>
    <property type="match status" value="1"/>
</dbReference>
<dbReference type="InterPro" id="IPR036890">
    <property type="entry name" value="HATPase_C_sf"/>
</dbReference>
<evidence type="ECO:0000256" key="1">
    <source>
        <dbReference type="ARBA" id="ARBA00000085"/>
    </source>
</evidence>
<name>A0A330L5A5_9BACT</name>
<dbReference type="SUPFAM" id="SSF47384">
    <property type="entry name" value="Homodimeric domain of signal transducing histidine kinase"/>
    <property type="match status" value="1"/>
</dbReference>
<dbReference type="Pfam" id="PF02895">
    <property type="entry name" value="H-kinase_dim"/>
    <property type="match status" value="1"/>
</dbReference>
<keyword evidence="8 17" id="KW-0418">Kinase</keyword>
<keyword evidence="9" id="KW-0067">ATP-binding</keyword>
<keyword evidence="6" id="KW-0808">Transferase</keyword>
<dbReference type="Gene3D" id="3.30.565.10">
    <property type="entry name" value="Histidine kinase-like ATPase, C-terminal domain"/>
    <property type="match status" value="1"/>
</dbReference>
<evidence type="ECO:0000256" key="10">
    <source>
        <dbReference type="ARBA" id="ARBA00023012"/>
    </source>
</evidence>
<dbReference type="RefSeq" id="WP_121989311.1">
    <property type="nucleotide sequence ID" value="NZ_OUNR01000012.1"/>
</dbReference>
<feature type="modified residue" description="Phosphohistidine" evidence="12">
    <location>
        <position position="46"/>
    </location>
</feature>
<dbReference type="InterPro" id="IPR037006">
    <property type="entry name" value="CheA-like_homodim_sf"/>
</dbReference>
<dbReference type="AlphaFoldDB" id="A0A330L5A5"/>
<dbReference type="PRINTS" id="PR00344">
    <property type="entry name" value="BCTRLSENSOR"/>
</dbReference>
<dbReference type="InterPro" id="IPR036061">
    <property type="entry name" value="CheW-like_dom_sf"/>
</dbReference>
<dbReference type="CDD" id="cd00731">
    <property type="entry name" value="CheA_reg"/>
    <property type="match status" value="1"/>
</dbReference>
<dbReference type="GO" id="GO:0000155">
    <property type="term" value="F:phosphorelay sensor kinase activity"/>
    <property type="evidence" value="ECO:0007669"/>
    <property type="project" value="InterPro"/>
</dbReference>
<dbReference type="InterPro" id="IPR004358">
    <property type="entry name" value="Sig_transdc_His_kin-like_C"/>
</dbReference>
<dbReference type="PROSITE" id="PS50894">
    <property type="entry name" value="HPT"/>
    <property type="match status" value="1"/>
</dbReference>
<gene>
    <name evidence="17" type="ORF">NITLEN_20641</name>
</gene>
<dbReference type="PANTHER" id="PTHR43395">
    <property type="entry name" value="SENSOR HISTIDINE KINASE CHEA"/>
    <property type="match status" value="1"/>
</dbReference>
<dbReference type="InterPro" id="IPR002545">
    <property type="entry name" value="CheW-lke_dom"/>
</dbReference>
<evidence type="ECO:0000256" key="7">
    <source>
        <dbReference type="ARBA" id="ARBA00022741"/>
    </source>
</evidence>
<dbReference type="Proteomes" id="UP000248168">
    <property type="component" value="Unassembled WGS sequence"/>
</dbReference>
<protein>
    <recommendedName>
        <fullName evidence="3">Chemotaxis protein CheA</fullName>
        <ecNumber evidence="2">2.7.13.3</ecNumber>
    </recommendedName>
</protein>
<keyword evidence="4" id="KW-0145">Chemotaxis</keyword>
<evidence type="ECO:0000256" key="6">
    <source>
        <dbReference type="ARBA" id="ARBA00022679"/>
    </source>
</evidence>
<accession>A0A330L5A5</accession>
<dbReference type="InParanoid" id="A0A330L5A5"/>
<dbReference type="Gene3D" id="2.30.30.40">
    <property type="entry name" value="SH3 Domains"/>
    <property type="match status" value="1"/>
</dbReference>
<evidence type="ECO:0000259" key="14">
    <source>
        <dbReference type="PROSITE" id="PS50109"/>
    </source>
</evidence>
<dbReference type="OrthoDB" id="9803176at2"/>
<dbReference type="SUPFAM" id="SSF55874">
    <property type="entry name" value="ATPase domain of HSP90 chaperone/DNA topoisomerase II/histidine kinase"/>
    <property type="match status" value="1"/>
</dbReference>
<evidence type="ECO:0000256" key="8">
    <source>
        <dbReference type="ARBA" id="ARBA00022777"/>
    </source>
</evidence>
<dbReference type="Pfam" id="PF02518">
    <property type="entry name" value="HATPase_c"/>
    <property type="match status" value="1"/>
</dbReference>
<feature type="compositionally biased region" description="Polar residues" evidence="13">
    <location>
        <begin position="292"/>
        <end position="304"/>
    </location>
</feature>
<dbReference type="PROSITE" id="PS50109">
    <property type="entry name" value="HIS_KIN"/>
    <property type="match status" value="1"/>
</dbReference>
<dbReference type="InterPro" id="IPR008207">
    <property type="entry name" value="Sig_transdc_His_kin_Hpt_dom"/>
</dbReference>
<evidence type="ECO:0000256" key="13">
    <source>
        <dbReference type="SAM" id="MobiDB-lite"/>
    </source>
</evidence>
<evidence type="ECO:0000256" key="2">
    <source>
        <dbReference type="ARBA" id="ARBA00012438"/>
    </source>
</evidence>
<dbReference type="CDD" id="cd16916">
    <property type="entry name" value="HATPase_CheA-like"/>
    <property type="match status" value="1"/>
</dbReference>
<dbReference type="EMBL" id="OUNR01000012">
    <property type="protein sequence ID" value="SPP65001.1"/>
    <property type="molecule type" value="Genomic_DNA"/>
</dbReference>
<feature type="domain" description="HPt" evidence="16">
    <location>
        <begin position="1"/>
        <end position="103"/>
    </location>
</feature>
<dbReference type="InterPro" id="IPR004105">
    <property type="entry name" value="CheA-like_dim"/>
</dbReference>
<evidence type="ECO:0000256" key="3">
    <source>
        <dbReference type="ARBA" id="ARBA00021495"/>
    </source>
</evidence>
<dbReference type="SMART" id="SM00260">
    <property type="entry name" value="CheW"/>
    <property type="match status" value="1"/>
</dbReference>
<dbReference type="GO" id="GO:0006935">
    <property type="term" value="P:chemotaxis"/>
    <property type="evidence" value="ECO:0007669"/>
    <property type="project" value="UniProtKB-KW"/>
</dbReference>
<evidence type="ECO:0000256" key="4">
    <source>
        <dbReference type="ARBA" id="ARBA00022500"/>
    </source>
</evidence>
<reference evidence="18" key="1">
    <citation type="submission" date="2018-04" db="EMBL/GenBank/DDBJ databases">
        <authorList>
            <person name="Lucker S."/>
            <person name="Sakoula D."/>
        </authorList>
    </citation>
    <scope>NUCLEOTIDE SEQUENCE [LARGE SCALE GENOMIC DNA]</scope>
</reference>
<keyword evidence="10" id="KW-0902">Two-component regulatory system</keyword>
<keyword evidence="18" id="KW-1185">Reference proteome</keyword>
<comment type="catalytic activity">
    <reaction evidence="1">
        <text>ATP + protein L-histidine = ADP + protein N-phospho-L-histidine.</text>
        <dbReference type="EC" id="2.7.13.3"/>
    </reaction>
</comment>
<comment type="function">
    <text evidence="11">Involved in the transmission of sensory signals from the chemoreceptors to the flagellar motors. CheA is autophosphorylated; it can transfer its phosphate group to either CheB or CheY.</text>
</comment>
<evidence type="ECO:0000256" key="9">
    <source>
        <dbReference type="ARBA" id="ARBA00022840"/>
    </source>
</evidence>
<dbReference type="SUPFAM" id="SSF47226">
    <property type="entry name" value="Histidine-containing phosphotransfer domain, HPT domain"/>
    <property type="match status" value="1"/>
</dbReference>
<dbReference type="PANTHER" id="PTHR43395:SF10">
    <property type="entry name" value="CHEMOTAXIS PROTEIN CHEA"/>
    <property type="match status" value="1"/>
</dbReference>
<dbReference type="InterPro" id="IPR005467">
    <property type="entry name" value="His_kinase_dom"/>
</dbReference>
<dbReference type="SMART" id="SM01231">
    <property type="entry name" value="H-kinase_dim"/>
    <property type="match status" value="1"/>
</dbReference>
<evidence type="ECO:0000313" key="17">
    <source>
        <dbReference type="EMBL" id="SPP65001.1"/>
    </source>
</evidence>
<dbReference type="Gene3D" id="1.10.287.560">
    <property type="entry name" value="Histidine kinase CheA-like, homodimeric domain"/>
    <property type="match status" value="1"/>
</dbReference>
<sequence length="750" mass="80974">MNLDSAAQTFLAESRELLDVMEEQLLQLEANPDGGADIDAIFRAAHTIKGSAGLFGFDDVVRFTHRVENLLDRIRGKQLSLDADCVALLLTCCDFIRALIEAISTGEPLTPDAKQTGDGLVSRLDIQLGVTPAAALAPVHTAPAAPAPATSVGDRSEQNPADSAWHISLRFGSEVLRNGMDPLSFLRFLGTLGDVLHLTVITDALPSVDKMDPESCYLGFEIRLRSQADKAQIENVFEFVRDDCQIRILSPRSKHAEYVQLIQALPEDSMRLGEILIKSGALTKAELEQALAQQSVGGPSQTTEAAPPPGNPQLGDLLIQQGVVAPGLVHAALEKQQQVKEHKSQETRFIRVEADKLDQLINLVGELVIAGAGTQLLAKRAGLGDVLESTSTVCRLLEEVRNNALGLRMVQIGATFQRFQRVVRDVSLELGKDIELTITGGETELDKSVVERIGDPLMHLVRNSMDHGIEPRELRLERGKPAKAHITLNAYHDSGSVVIEVTDDGGGLNRERILKKARERGLIGETQVPTEAEIYNLIFAAGFSTAQQISNLSGRGVGMDVVKRNIEALRGTVELLSKETVGTTVQIRLPLTLAIIDGFLVGVGQSRYVIPLDMVLECVEMPEAEKQLAGREGHISLRGQVLPFIRLRSLFVLGGEAGLRENIVVVQYGGQKIGLVVDSLQGEFQTVIKPLGQLFAQLKGFGGFTILGSGDVALILDVPALIYAVTHSGYSPGGAGVSEAARQEMYEQAA</sequence>
<dbReference type="GO" id="GO:0005737">
    <property type="term" value="C:cytoplasm"/>
    <property type="evidence" value="ECO:0007669"/>
    <property type="project" value="InterPro"/>
</dbReference>
<keyword evidence="7" id="KW-0547">Nucleotide-binding</keyword>
<dbReference type="SMART" id="SM00387">
    <property type="entry name" value="HATPase_c"/>
    <property type="match status" value="1"/>
</dbReference>
<dbReference type="GO" id="GO:0005524">
    <property type="term" value="F:ATP binding"/>
    <property type="evidence" value="ECO:0007669"/>
    <property type="project" value="UniProtKB-KW"/>
</dbReference>
<dbReference type="EC" id="2.7.13.3" evidence="2"/>
<organism evidence="17 18">
    <name type="scientific">Nitrospira lenta</name>
    <dbReference type="NCBI Taxonomy" id="1436998"/>
    <lineage>
        <taxon>Bacteria</taxon>
        <taxon>Pseudomonadati</taxon>
        <taxon>Nitrospirota</taxon>
        <taxon>Nitrospiria</taxon>
        <taxon>Nitrospirales</taxon>
        <taxon>Nitrospiraceae</taxon>
        <taxon>Nitrospira</taxon>
    </lineage>
</organism>
<dbReference type="InterPro" id="IPR036641">
    <property type="entry name" value="HPT_dom_sf"/>
</dbReference>